<feature type="region of interest" description="Disordered" evidence="8">
    <location>
        <begin position="827"/>
        <end position="847"/>
    </location>
</feature>
<evidence type="ECO:0000256" key="7">
    <source>
        <dbReference type="SAM" id="Coils"/>
    </source>
</evidence>
<keyword evidence="7" id="KW-0175">Coiled coil</keyword>
<comment type="similarity">
    <text evidence="2">Belongs to the NOP14 family.</text>
</comment>
<feature type="compositionally biased region" description="Acidic residues" evidence="8">
    <location>
        <begin position="148"/>
        <end position="157"/>
    </location>
</feature>
<dbReference type="EMBL" id="KV748819">
    <property type="protein sequence ID" value="OCL12862.1"/>
    <property type="molecule type" value="Genomic_DNA"/>
</dbReference>
<feature type="coiled-coil region" evidence="7">
    <location>
        <begin position="771"/>
        <end position="824"/>
    </location>
</feature>
<evidence type="ECO:0000313" key="9">
    <source>
        <dbReference type="EMBL" id="OCL12862.1"/>
    </source>
</evidence>
<protein>
    <submittedName>
        <fullName evidence="9">Nop14-like protein</fullName>
    </submittedName>
</protein>
<keyword evidence="10" id="KW-1185">Reference proteome</keyword>
<reference evidence="9 10" key="1">
    <citation type="journal article" date="2016" name="Nat. Commun.">
        <title>Ectomycorrhizal ecology is imprinted in the genome of the dominant symbiotic fungus Cenococcum geophilum.</title>
        <authorList>
            <consortium name="DOE Joint Genome Institute"/>
            <person name="Peter M."/>
            <person name="Kohler A."/>
            <person name="Ohm R.A."/>
            <person name="Kuo A."/>
            <person name="Krutzmann J."/>
            <person name="Morin E."/>
            <person name="Arend M."/>
            <person name="Barry K.W."/>
            <person name="Binder M."/>
            <person name="Choi C."/>
            <person name="Clum A."/>
            <person name="Copeland A."/>
            <person name="Grisel N."/>
            <person name="Haridas S."/>
            <person name="Kipfer T."/>
            <person name="LaButti K."/>
            <person name="Lindquist E."/>
            <person name="Lipzen A."/>
            <person name="Maire R."/>
            <person name="Meier B."/>
            <person name="Mihaltcheva S."/>
            <person name="Molinier V."/>
            <person name="Murat C."/>
            <person name="Poggeler S."/>
            <person name="Quandt C.A."/>
            <person name="Sperisen C."/>
            <person name="Tritt A."/>
            <person name="Tisserant E."/>
            <person name="Crous P.W."/>
            <person name="Henrissat B."/>
            <person name="Nehls U."/>
            <person name="Egli S."/>
            <person name="Spatafora J.W."/>
            <person name="Grigoriev I.V."/>
            <person name="Martin F.M."/>
        </authorList>
    </citation>
    <scope>NUCLEOTIDE SEQUENCE [LARGE SCALE GENOMIC DNA]</scope>
    <source>
        <strain evidence="9 10">CBS 207.34</strain>
    </source>
</reference>
<feature type="compositionally biased region" description="Basic and acidic residues" evidence="8">
    <location>
        <begin position="344"/>
        <end position="366"/>
    </location>
</feature>
<sequence length="847" mass="97023">MPPSQLKRLKESLREQGITGPERGKKQKKKSYEANSNSRTQRNTALSRTRESFNPFEFKTVARPKKFEVTMNRPNAPKDKIGRPGATKSLGEEIRRRTLLPEMSKRNKVGGILDRRIGENDPTMTPDERMLERFTREKQRMKGSLLFDLEEAGDEEELTHLGRSLSSRKEVMRTDDYDAASVQASSDDDDTGTAQSHKRRKSPSVGVDGLSGNTEGEQPKRKKSKAEIMKEVIAKSKFYKHERQLAKEEDDDLREELDKDLPDVLVALRGHLNLLHPLPQPFPKEAPANDFSINPDRAAFVNDISKKNADKEYDERVRQMLFDQRSKPTERTKTEDERAEEEATLLKDREEQRLRRMRGDPDEDAQKNQNDCNRGVEEEEDNITYDEPEDDAAEFGFSGISHGSRPVGIDDEDDFLVDDYTVDNLSESETELSESNYGVDGGDDARNLDDEFLTDILLEDERNSGDSLTIGSAQNFSQVSGLAYTYPCPRSHEDLLKVLEDVPISATPIIVQRIRALYHPKLRPENKEMLADFAVALVNHLAYMPSQKLCPPLAITETLIRHIHSLSRTFPDRIAREFRSHLQYLHNTNKPTPGDLIILTAIGSIYPTSDHFHQVVTPAITLMARWLGMTSPKNVEDLAIGAYLGALCLQYQKLSKRYMPELVRFTFLALGSPLKTTDLTEAHIRNLGAMADLWFSKSAFTEIFAQDAIETLSILKQKKAYQRLQILLSQAQLARRPLELHHHRPLPIKTAIPKFEEGFNPDKHYDPDRDRADASKLRAEYKRERKGALRELRKDANFIAREKLKEKKEKDRAYEAKYKRLVAEIQGEEGREKNAYDREKRARKEKR</sequence>
<keyword evidence="4" id="KW-0698">rRNA processing</keyword>
<evidence type="ECO:0000256" key="2">
    <source>
        <dbReference type="ARBA" id="ARBA00007466"/>
    </source>
</evidence>
<organism evidence="9 10">
    <name type="scientific">Glonium stellatum</name>
    <dbReference type="NCBI Taxonomy" id="574774"/>
    <lineage>
        <taxon>Eukaryota</taxon>
        <taxon>Fungi</taxon>
        <taxon>Dikarya</taxon>
        <taxon>Ascomycota</taxon>
        <taxon>Pezizomycotina</taxon>
        <taxon>Dothideomycetes</taxon>
        <taxon>Pleosporomycetidae</taxon>
        <taxon>Gloniales</taxon>
        <taxon>Gloniaceae</taxon>
        <taxon>Glonium</taxon>
    </lineage>
</organism>
<gene>
    <name evidence="9" type="ORF">AOQ84DRAFT_436712</name>
</gene>
<dbReference type="Proteomes" id="UP000250140">
    <property type="component" value="Unassembled WGS sequence"/>
</dbReference>
<accession>A0A8E2F951</accession>
<evidence type="ECO:0000256" key="5">
    <source>
        <dbReference type="ARBA" id="ARBA00023242"/>
    </source>
</evidence>
<feature type="region of interest" description="Disordered" evidence="8">
    <location>
        <begin position="145"/>
        <end position="227"/>
    </location>
</feature>
<feature type="region of interest" description="Disordered" evidence="8">
    <location>
        <begin position="319"/>
        <end position="382"/>
    </location>
</feature>
<dbReference type="AlphaFoldDB" id="A0A8E2F951"/>
<comment type="subcellular location">
    <subcellularLocation>
        <location evidence="1">Nucleus</location>
        <location evidence="1">Nucleolus</location>
    </subcellularLocation>
</comment>
<feature type="region of interest" description="Disordered" evidence="8">
    <location>
        <begin position="69"/>
        <end position="129"/>
    </location>
</feature>
<evidence type="ECO:0000313" key="10">
    <source>
        <dbReference type="Proteomes" id="UP000250140"/>
    </source>
</evidence>
<evidence type="ECO:0000256" key="1">
    <source>
        <dbReference type="ARBA" id="ARBA00004604"/>
    </source>
</evidence>
<keyword evidence="5" id="KW-0539">Nucleus</keyword>
<evidence type="ECO:0000256" key="6">
    <source>
        <dbReference type="ARBA" id="ARBA00024695"/>
    </source>
</evidence>
<comment type="function">
    <text evidence="6">Involved in nucleolar processing of pre-18S ribosomal RNA. Has a role in the nuclear export of 40S pre-ribosomal subunit to the cytoplasm.</text>
</comment>
<dbReference type="PANTHER" id="PTHR23183:SF0">
    <property type="entry name" value="NUCLEOLAR PROTEIN 14"/>
    <property type="match status" value="1"/>
</dbReference>
<feature type="compositionally biased region" description="Polar residues" evidence="8">
    <location>
        <begin position="33"/>
        <end position="47"/>
    </location>
</feature>
<evidence type="ECO:0000256" key="8">
    <source>
        <dbReference type="SAM" id="MobiDB-lite"/>
    </source>
</evidence>
<keyword evidence="3" id="KW-0690">Ribosome biogenesis</keyword>
<proteinExistence type="inferred from homology"/>
<dbReference type="GO" id="GO:0030490">
    <property type="term" value="P:maturation of SSU-rRNA"/>
    <property type="evidence" value="ECO:0007669"/>
    <property type="project" value="TreeGrafter"/>
</dbReference>
<feature type="compositionally biased region" description="Basic and acidic residues" evidence="8">
    <location>
        <begin position="167"/>
        <end position="176"/>
    </location>
</feature>
<dbReference type="PANTHER" id="PTHR23183">
    <property type="entry name" value="NOP14"/>
    <property type="match status" value="1"/>
</dbReference>
<evidence type="ECO:0000256" key="3">
    <source>
        <dbReference type="ARBA" id="ARBA00022517"/>
    </source>
</evidence>
<dbReference type="Pfam" id="PF04147">
    <property type="entry name" value="Nop14"/>
    <property type="match status" value="2"/>
</dbReference>
<dbReference type="InterPro" id="IPR007276">
    <property type="entry name" value="Nop14"/>
</dbReference>
<name>A0A8E2F951_9PEZI</name>
<dbReference type="GO" id="GO:0030692">
    <property type="term" value="C:Noc4p-Nop14p complex"/>
    <property type="evidence" value="ECO:0007669"/>
    <property type="project" value="TreeGrafter"/>
</dbReference>
<dbReference type="GO" id="GO:0032040">
    <property type="term" value="C:small-subunit processome"/>
    <property type="evidence" value="ECO:0007669"/>
    <property type="project" value="InterPro"/>
</dbReference>
<feature type="region of interest" description="Disordered" evidence="8">
    <location>
        <begin position="1"/>
        <end position="52"/>
    </location>
</feature>
<feature type="compositionally biased region" description="Basic and acidic residues" evidence="8">
    <location>
        <begin position="319"/>
        <end position="336"/>
    </location>
</feature>
<dbReference type="OrthoDB" id="441771at2759"/>
<evidence type="ECO:0000256" key="4">
    <source>
        <dbReference type="ARBA" id="ARBA00022552"/>
    </source>
</evidence>